<dbReference type="Gene3D" id="1.10.260.40">
    <property type="entry name" value="lambda repressor-like DNA-binding domains"/>
    <property type="match status" value="1"/>
</dbReference>
<dbReference type="SUPFAM" id="SSF47413">
    <property type="entry name" value="lambda repressor-like DNA-binding domains"/>
    <property type="match status" value="1"/>
</dbReference>
<dbReference type="Gene3D" id="2.60.120.10">
    <property type="entry name" value="Jelly Rolls"/>
    <property type="match status" value="1"/>
</dbReference>
<dbReference type="SMART" id="SM00530">
    <property type="entry name" value="HTH_XRE"/>
    <property type="match status" value="1"/>
</dbReference>
<evidence type="ECO:0000313" key="3">
    <source>
        <dbReference type="EMBL" id="CUH41149.1"/>
    </source>
</evidence>
<proteinExistence type="predicted"/>
<dbReference type="InterPro" id="IPR014710">
    <property type="entry name" value="RmlC-like_jellyroll"/>
</dbReference>
<dbReference type="InterPro" id="IPR011051">
    <property type="entry name" value="RmlC_Cupin_sf"/>
</dbReference>
<reference evidence="4" key="1">
    <citation type="submission" date="2015-09" db="EMBL/GenBank/DDBJ databases">
        <authorList>
            <person name="Rodrigo-Torres L."/>
            <person name="Arahal D.R."/>
        </authorList>
    </citation>
    <scope>NUCLEOTIDE SEQUENCE [LARGE SCALE GENOMIC DNA]</scope>
    <source>
        <strain evidence="4">CECT 4293</strain>
    </source>
</reference>
<dbReference type="GO" id="GO:0003677">
    <property type="term" value="F:DNA binding"/>
    <property type="evidence" value="ECO:0007669"/>
    <property type="project" value="UniProtKB-KW"/>
</dbReference>
<dbReference type="InterPro" id="IPR013096">
    <property type="entry name" value="Cupin_2"/>
</dbReference>
<dbReference type="CDD" id="cd00093">
    <property type="entry name" value="HTH_XRE"/>
    <property type="match status" value="1"/>
</dbReference>
<protein>
    <submittedName>
        <fullName evidence="3">Anaerobic benzoate catabolism transcriptional regulator</fullName>
    </submittedName>
</protein>
<dbReference type="CDD" id="cd02209">
    <property type="entry name" value="cupin_XRE_C"/>
    <property type="match status" value="1"/>
</dbReference>
<name>A0A0P1E179_9RHOB</name>
<dbReference type="PROSITE" id="PS50943">
    <property type="entry name" value="HTH_CROC1"/>
    <property type="match status" value="1"/>
</dbReference>
<dbReference type="InterPro" id="IPR050807">
    <property type="entry name" value="TransReg_Diox_bact_type"/>
</dbReference>
<dbReference type="EMBL" id="CYPS01000003">
    <property type="protein sequence ID" value="CUH41149.1"/>
    <property type="molecule type" value="Genomic_DNA"/>
</dbReference>
<dbReference type="SUPFAM" id="SSF51182">
    <property type="entry name" value="RmlC-like cupins"/>
    <property type="match status" value="1"/>
</dbReference>
<keyword evidence="4" id="KW-1185">Reference proteome</keyword>
<dbReference type="InterPro" id="IPR001387">
    <property type="entry name" value="Cro/C1-type_HTH"/>
</dbReference>
<dbReference type="Pfam" id="PF01381">
    <property type="entry name" value="HTH_3"/>
    <property type="match status" value="1"/>
</dbReference>
<evidence type="ECO:0000313" key="4">
    <source>
        <dbReference type="Proteomes" id="UP000050786"/>
    </source>
</evidence>
<organism evidence="3 4">
    <name type="scientific">Ruegeria atlantica</name>
    <dbReference type="NCBI Taxonomy" id="81569"/>
    <lineage>
        <taxon>Bacteria</taxon>
        <taxon>Pseudomonadati</taxon>
        <taxon>Pseudomonadota</taxon>
        <taxon>Alphaproteobacteria</taxon>
        <taxon>Rhodobacterales</taxon>
        <taxon>Roseobacteraceae</taxon>
        <taxon>Ruegeria</taxon>
    </lineage>
</organism>
<dbReference type="Proteomes" id="UP000050786">
    <property type="component" value="Unassembled WGS sequence"/>
</dbReference>
<dbReference type="Pfam" id="PF07883">
    <property type="entry name" value="Cupin_2"/>
    <property type="match status" value="1"/>
</dbReference>
<dbReference type="GO" id="GO:0003700">
    <property type="term" value="F:DNA-binding transcription factor activity"/>
    <property type="evidence" value="ECO:0007669"/>
    <property type="project" value="TreeGrafter"/>
</dbReference>
<evidence type="ECO:0000259" key="2">
    <source>
        <dbReference type="PROSITE" id="PS50943"/>
    </source>
</evidence>
<dbReference type="PANTHER" id="PTHR46797">
    <property type="entry name" value="HTH-TYPE TRANSCRIPTIONAL REGULATOR"/>
    <property type="match status" value="1"/>
</dbReference>
<feature type="domain" description="HTH cro/C1-type" evidence="2">
    <location>
        <begin position="17"/>
        <end position="71"/>
    </location>
</feature>
<evidence type="ECO:0000256" key="1">
    <source>
        <dbReference type="ARBA" id="ARBA00023125"/>
    </source>
</evidence>
<dbReference type="PANTHER" id="PTHR46797:SF1">
    <property type="entry name" value="METHYLPHOSPHONATE SYNTHASE"/>
    <property type="match status" value="1"/>
</dbReference>
<accession>A0A0P1E179</accession>
<keyword evidence="1" id="KW-0238">DNA-binding</keyword>
<gene>
    <name evidence="3" type="ORF">RUM4293_00013</name>
</gene>
<sequence>MKNDVSQTDAQRLGSEIREVRKARGLTLQHLSEVVSCSKAYLSRIELGTAKVSDDLLGEISDALAVDPGWFFPKQEGDGPLERKHVVRRENRRALSAMYTRSTDELGFEDELLSSSLSGHCYLILSRFRPGAGEPPEPLEGYSFEGEQHAIVLSGEVELRLGSEVISLREGDSFSYPSMIAHRFRNKTEKEATMVWAMSPIRITW</sequence>
<dbReference type="InterPro" id="IPR010982">
    <property type="entry name" value="Lambda_DNA-bd_dom_sf"/>
</dbReference>
<dbReference type="GO" id="GO:0005829">
    <property type="term" value="C:cytosol"/>
    <property type="evidence" value="ECO:0007669"/>
    <property type="project" value="TreeGrafter"/>
</dbReference>
<dbReference type="AlphaFoldDB" id="A0A0P1E179"/>